<protein>
    <recommendedName>
        <fullName evidence="3">Transposase</fullName>
    </recommendedName>
</protein>
<proteinExistence type="predicted"/>
<sequence length="107" mass="12393">MQEDQTLKKAIDEWERVSQDPEVLLVYEARRKALLDEKSALRRAEKQGEIIGEERGKRIGEEIGKKIGEKKAIMKVALSMIQKGMNNETIAELTELTQEEIEQLRRQ</sequence>
<dbReference type="AlphaFoldDB" id="A0A848CUT8"/>
<organism evidence="1 2">
    <name type="scientific">Aneurinibacillus aneurinilyticus</name>
    <name type="common">Bacillus aneurinolyticus</name>
    <dbReference type="NCBI Taxonomy" id="1391"/>
    <lineage>
        <taxon>Bacteria</taxon>
        <taxon>Bacillati</taxon>
        <taxon>Bacillota</taxon>
        <taxon>Bacilli</taxon>
        <taxon>Bacillales</taxon>
        <taxon>Paenibacillaceae</taxon>
        <taxon>Aneurinibacillus group</taxon>
        <taxon>Aneurinibacillus</taxon>
    </lineage>
</organism>
<accession>A0A848CUT8</accession>
<dbReference type="EMBL" id="JABAGO010000082">
    <property type="protein sequence ID" value="NMF01365.1"/>
    <property type="molecule type" value="Genomic_DNA"/>
</dbReference>
<gene>
    <name evidence="1" type="ORF">HF838_24545</name>
</gene>
<evidence type="ECO:0008006" key="3">
    <source>
        <dbReference type="Google" id="ProtNLM"/>
    </source>
</evidence>
<dbReference type="Proteomes" id="UP000561326">
    <property type="component" value="Unassembled WGS sequence"/>
</dbReference>
<comment type="caution">
    <text evidence="1">The sequence shown here is derived from an EMBL/GenBank/DDBJ whole genome shotgun (WGS) entry which is preliminary data.</text>
</comment>
<evidence type="ECO:0000313" key="2">
    <source>
        <dbReference type="Proteomes" id="UP000561326"/>
    </source>
</evidence>
<evidence type="ECO:0000313" key="1">
    <source>
        <dbReference type="EMBL" id="NMF01365.1"/>
    </source>
</evidence>
<reference evidence="1 2" key="1">
    <citation type="submission" date="2020-04" db="EMBL/GenBank/DDBJ databases">
        <authorList>
            <person name="Hitch T.C.A."/>
            <person name="Wylensek D."/>
            <person name="Clavel T."/>
        </authorList>
    </citation>
    <scope>NUCLEOTIDE SEQUENCE [LARGE SCALE GENOMIC DNA]</scope>
    <source>
        <strain evidence="1 2">WB01_D5_05</strain>
    </source>
</reference>
<name>A0A848CUT8_ANEAE</name>